<comment type="caution">
    <text evidence="8">The sequence shown here is derived from an EMBL/GenBank/DDBJ whole genome shotgun (WGS) entry which is preliminary data.</text>
</comment>
<dbReference type="GO" id="GO:0016985">
    <property type="term" value="F:mannan endo-1,4-beta-mannosidase activity"/>
    <property type="evidence" value="ECO:0007669"/>
    <property type="project" value="InterPro"/>
</dbReference>
<dbReference type="Gene3D" id="3.20.20.80">
    <property type="entry name" value="Glycosidases"/>
    <property type="match status" value="1"/>
</dbReference>
<dbReference type="InterPro" id="IPR000805">
    <property type="entry name" value="Glyco_hydro_26"/>
</dbReference>
<evidence type="ECO:0000313" key="9">
    <source>
        <dbReference type="Proteomes" id="UP000675781"/>
    </source>
</evidence>
<comment type="similarity">
    <text evidence="1 4">Belongs to the glycosyl hydrolase 26 family.</text>
</comment>
<feature type="active site" description="Nucleophile" evidence="4">
    <location>
        <position position="294"/>
    </location>
</feature>
<dbReference type="PROSITE" id="PS51257">
    <property type="entry name" value="PROKAR_LIPOPROTEIN"/>
    <property type="match status" value="1"/>
</dbReference>
<evidence type="ECO:0000256" key="4">
    <source>
        <dbReference type="PROSITE-ProRule" id="PRU01100"/>
    </source>
</evidence>
<dbReference type="SUPFAM" id="SSF51445">
    <property type="entry name" value="(Trans)glycosidases"/>
    <property type="match status" value="1"/>
</dbReference>
<dbReference type="RefSeq" id="WP_212530864.1">
    <property type="nucleotide sequence ID" value="NZ_JAGSOG010000139.1"/>
</dbReference>
<feature type="chain" id="PRO_5038657710" description="GH26 domain-containing protein" evidence="6">
    <location>
        <begin position="35"/>
        <end position="363"/>
    </location>
</feature>
<feature type="region of interest" description="Disordered" evidence="5">
    <location>
        <begin position="42"/>
        <end position="75"/>
    </location>
</feature>
<evidence type="ECO:0000256" key="3">
    <source>
        <dbReference type="ARBA" id="ARBA00023295"/>
    </source>
</evidence>
<dbReference type="PANTHER" id="PTHR40079:SF4">
    <property type="entry name" value="GH26 DOMAIN-CONTAINING PROTEIN-RELATED"/>
    <property type="match status" value="1"/>
</dbReference>
<evidence type="ECO:0000256" key="5">
    <source>
        <dbReference type="SAM" id="MobiDB-lite"/>
    </source>
</evidence>
<dbReference type="PROSITE" id="PS51764">
    <property type="entry name" value="GH26"/>
    <property type="match status" value="1"/>
</dbReference>
<protein>
    <recommendedName>
        <fullName evidence="7">GH26 domain-containing protein</fullName>
    </recommendedName>
</protein>
<dbReference type="Pfam" id="PF02156">
    <property type="entry name" value="Glyco_hydro_26"/>
    <property type="match status" value="1"/>
</dbReference>
<reference evidence="8" key="1">
    <citation type="submission" date="2021-04" db="EMBL/GenBank/DDBJ databases">
        <title>Genome based classification of Actinospica acidithermotolerans sp. nov., an actinobacterium isolated from an Indonesian hot spring.</title>
        <authorList>
            <person name="Kusuma A.B."/>
            <person name="Putra K.E."/>
            <person name="Nafisah S."/>
            <person name="Loh J."/>
            <person name="Nouioui I."/>
            <person name="Goodfellow M."/>
        </authorList>
    </citation>
    <scope>NUCLEOTIDE SEQUENCE</scope>
    <source>
        <strain evidence="8">CSCA 57</strain>
    </source>
</reference>
<dbReference type="AlphaFoldDB" id="A0A941ER12"/>
<feature type="active site" description="Proton donor" evidence="4">
    <location>
        <position position="190"/>
    </location>
</feature>
<dbReference type="PANTHER" id="PTHR40079">
    <property type="entry name" value="MANNAN ENDO-1,4-BETA-MANNOSIDASE E-RELATED"/>
    <property type="match status" value="1"/>
</dbReference>
<evidence type="ECO:0000259" key="7">
    <source>
        <dbReference type="PROSITE" id="PS51764"/>
    </source>
</evidence>
<feature type="signal peptide" evidence="6">
    <location>
        <begin position="1"/>
        <end position="34"/>
    </location>
</feature>
<keyword evidence="2 4" id="KW-0378">Hydrolase</keyword>
<name>A0A941ER12_9ACTN</name>
<sequence>MRNGTVRRRRTSALVVAILLLGPLLTGCSTVQSAAAWNDPRHPVAGGDATGSGPAPLWTGPGQVQAKGSAESTTGRTPAYDISSLLQPSKKYLGVEINGAPDSMAPAEQFASWVGAKPNIIGQYLAWGTSFDTTAASNAWSYGALDFVVWEPWNTTLAKIASGASDSYIESFATAVRALNVPIAMSFGHEFNGNWYPWGTTGTTPAQFVAAWQHIHKLFAAEGATNVIWIWDPNDIDAVPDVQLKQYYPGDAYVDWVGVTGYWTQDGPSTYGSLYLPTLEEIREFTEKPFIIAETSVEAGSDESASLTELFDAVKQHSDILGFVWYDFDKGGDWRIENRPSLLSQFQSDVASGGFGLVVKPTS</sequence>
<organism evidence="8 9">
    <name type="scientific">Actinospica durhamensis</name>
    <dbReference type="NCBI Taxonomy" id="1508375"/>
    <lineage>
        <taxon>Bacteria</taxon>
        <taxon>Bacillati</taxon>
        <taxon>Actinomycetota</taxon>
        <taxon>Actinomycetes</taxon>
        <taxon>Catenulisporales</taxon>
        <taxon>Actinospicaceae</taxon>
        <taxon>Actinospica</taxon>
    </lineage>
</organism>
<keyword evidence="6" id="KW-0732">Signal</keyword>
<evidence type="ECO:0000256" key="2">
    <source>
        <dbReference type="ARBA" id="ARBA00022801"/>
    </source>
</evidence>
<dbReference type="GO" id="GO:0006080">
    <property type="term" value="P:substituted mannan metabolic process"/>
    <property type="evidence" value="ECO:0007669"/>
    <property type="project" value="InterPro"/>
</dbReference>
<dbReference type="EMBL" id="JAGSOG010000139">
    <property type="protein sequence ID" value="MBR7836387.1"/>
    <property type="molecule type" value="Genomic_DNA"/>
</dbReference>
<dbReference type="InterPro" id="IPR017853">
    <property type="entry name" value="GH"/>
</dbReference>
<dbReference type="InterPro" id="IPR022790">
    <property type="entry name" value="GH26_dom"/>
</dbReference>
<accession>A0A941ER12</accession>
<keyword evidence="3 4" id="KW-0326">Glycosidase</keyword>
<evidence type="ECO:0000313" key="8">
    <source>
        <dbReference type="EMBL" id="MBR7836387.1"/>
    </source>
</evidence>
<feature type="domain" description="GH26" evidence="7">
    <location>
        <begin position="72"/>
        <end position="346"/>
    </location>
</feature>
<dbReference type="Proteomes" id="UP000675781">
    <property type="component" value="Unassembled WGS sequence"/>
</dbReference>
<keyword evidence="9" id="KW-1185">Reference proteome</keyword>
<proteinExistence type="inferred from homology"/>
<evidence type="ECO:0000256" key="1">
    <source>
        <dbReference type="ARBA" id="ARBA00007754"/>
    </source>
</evidence>
<gene>
    <name evidence="8" type="ORF">KDL01_24125</name>
</gene>
<evidence type="ECO:0000256" key="6">
    <source>
        <dbReference type="SAM" id="SignalP"/>
    </source>
</evidence>